<name>A0A7R8ZST8_9CRUS</name>
<accession>A0A7R8ZST8</accession>
<evidence type="ECO:0000256" key="4">
    <source>
        <dbReference type="ARBA" id="ARBA00022679"/>
    </source>
</evidence>
<dbReference type="SMART" id="SM00486">
    <property type="entry name" value="POLBc"/>
    <property type="match status" value="1"/>
</dbReference>
<dbReference type="InterPro" id="IPR006172">
    <property type="entry name" value="DNA-dir_DNA_pol_B"/>
</dbReference>
<dbReference type="InterPro" id="IPR029703">
    <property type="entry name" value="POL2"/>
</dbReference>
<dbReference type="GO" id="GO:0000278">
    <property type="term" value="P:mitotic cell cycle"/>
    <property type="evidence" value="ECO:0007669"/>
    <property type="project" value="TreeGrafter"/>
</dbReference>
<dbReference type="Gene3D" id="3.30.342.10">
    <property type="entry name" value="DNA Polymerase, chain B, domain 1"/>
    <property type="match status" value="1"/>
</dbReference>
<evidence type="ECO:0000256" key="13">
    <source>
        <dbReference type="ARBA" id="ARBA00023125"/>
    </source>
</evidence>
<comment type="cofactor">
    <cofactor evidence="15">
        <name>[4Fe-4S] cluster</name>
        <dbReference type="ChEBI" id="CHEBI:49883"/>
    </cofactor>
</comment>
<comment type="similarity">
    <text evidence="2 15">Belongs to the DNA polymerase type-B family.</text>
</comment>
<evidence type="ECO:0000256" key="11">
    <source>
        <dbReference type="ARBA" id="ARBA00023004"/>
    </source>
</evidence>
<keyword evidence="13 15" id="KW-0238">DNA-binding</keyword>
<dbReference type="CDD" id="cd05779">
    <property type="entry name" value="DNA_polB_epsilon_exo"/>
    <property type="match status" value="1"/>
</dbReference>
<dbReference type="FunFam" id="3.30.420.10:FF:000010">
    <property type="entry name" value="DNA polymerase epsilon catalytic subunit"/>
    <property type="match status" value="1"/>
</dbReference>
<dbReference type="GO" id="GO:0008310">
    <property type="term" value="F:single-stranded DNA 3'-5' DNA exonuclease activity"/>
    <property type="evidence" value="ECO:0007669"/>
    <property type="project" value="TreeGrafter"/>
</dbReference>
<sequence>MDDRRPDPSAVRLSASLENDQIDAKYGFERYKATEERLGWLINMHPTEVMDADKRLRSAVDYFFVQENGDRFKATLPFEPYFYVMPRDGCAEEVETYLAKKYSGVVSSVQQVPKEDMDLPNHLTGLKRTYIKMSFLTVADLMKVRRELLPAIQKTRVREKERARIGTVIGEMNVASVGRNAPGVFQTKGSADQTENMVDIRTRHGPTPPNLKGFNPGSLEPGLLEPDDSSLGCFNPGLIDPTLQRGGPIELVGSWEMTFLPNPAEGEYDVPYHVRVSIDLKIFVGLWYSVSVVRGTPTIQRRDDILERPDTIVLAYDIETTKLPLKFPDASTDQIMMISYMVDGVGFLITNREVVSNDVEDFEFSPRPEFEGQFTVWNEPDEPTLLQRFFDHILEIRPHIFVTYNGDFFDWTFVEARAGIHGLDMLKEVGFAKNTAGFFACRPAIHMDCLCWVKRDSYLPVGSQGLKAVAKAKLRYDPVELDPEDMCKMAVEQPQVLANYSVSDAVATYYLYMKYVHPFIFALCTIIPMEPDEVLRKGSGTLCEALLMVQAFHANIIFPNKQEQVFNKMTPDGHVLDQETYVGGHVEALESGVFRADLPCRFRTSPEAYQMLADNVERTLRHAIVEEENVPMDKVTNFDHVVQEIRQKLISLRDIPARMENPIIYHLDVGAMYPNIILTNRLQPSAIVDESICAACDYNTPNARCQ</sequence>
<dbReference type="EC" id="2.7.7.7" evidence="15"/>
<dbReference type="OrthoDB" id="10060449at2759"/>
<dbReference type="GO" id="GO:0003677">
    <property type="term" value="F:DNA binding"/>
    <property type="evidence" value="ECO:0007669"/>
    <property type="project" value="UniProtKB-KW"/>
</dbReference>
<proteinExistence type="inferred from homology"/>
<evidence type="ECO:0000256" key="1">
    <source>
        <dbReference type="ARBA" id="ARBA00004123"/>
    </source>
</evidence>
<keyword evidence="9 15" id="KW-0862">Zinc</keyword>
<dbReference type="Gene3D" id="3.30.420.10">
    <property type="entry name" value="Ribonuclease H-like superfamily/Ribonuclease H"/>
    <property type="match status" value="1"/>
</dbReference>
<evidence type="ECO:0000313" key="17">
    <source>
        <dbReference type="EMBL" id="CAD7230639.1"/>
    </source>
</evidence>
<evidence type="ECO:0000256" key="7">
    <source>
        <dbReference type="ARBA" id="ARBA00022723"/>
    </source>
</evidence>
<dbReference type="AlphaFoldDB" id="A0A7R8ZST8"/>
<keyword evidence="7 15" id="KW-0479">Metal-binding</keyword>
<evidence type="ECO:0000256" key="10">
    <source>
        <dbReference type="ARBA" id="ARBA00022932"/>
    </source>
</evidence>
<dbReference type="GO" id="GO:0003887">
    <property type="term" value="F:DNA-directed DNA polymerase activity"/>
    <property type="evidence" value="ECO:0007669"/>
    <property type="project" value="UniProtKB-KW"/>
</dbReference>
<keyword evidence="14 15" id="KW-0539">Nucleus</keyword>
<keyword evidence="8 15" id="KW-0863">Zinc-finger</keyword>
<comment type="catalytic activity">
    <reaction evidence="15">
        <text>DNA(n) + a 2'-deoxyribonucleoside 5'-triphosphate = DNA(n+1) + diphosphate</text>
        <dbReference type="Rhea" id="RHEA:22508"/>
        <dbReference type="Rhea" id="RHEA-COMP:17339"/>
        <dbReference type="Rhea" id="RHEA-COMP:17340"/>
        <dbReference type="ChEBI" id="CHEBI:33019"/>
        <dbReference type="ChEBI" id="CHEBI:61560"/>
        <dbReference type="ChEBI" id="CHEBI:173112"/>
        <dbReference type="EC" id="2.7.7.7"/>
    </reaction>
</comment>
<dbReference type="InterPro" id="IPR043502">
    <property type="entry name" value="DNA/RNA_pol_sf"/>
</dbReference>
<evidence type="ECO:0000256" key="12">
    <source>
        <dbReference type="ARBA" id="ARBA00023014"/>
    </source>
</evidence>
<dbReference type="InterPro" id="IPR006133">
    <property type="entry name" value="DNA-dir_DNA_pol_B_exonuc"/>
</dbReference>
<keyword evidence="3 15" id="KW-0004">4Fe-4S</keyword>
<dbReference type="InterPro" id="IPR036397">
    <property type="entry name" value="RNaseH_sf"/>
</dbReference>
<dbReference type="InterPro" id="IPR012337">
    <property type="entry name" value="RNaseH-like_sf"/>
</dbReference>
<dbReference type="GO" id="GO:0051539">
    <property type="term" value="F:4 iron, 4 sulfur cluster binding"/>
    <property type="evidence" value="ECO:0007669"/>
    <property type="project" value="UniProtKB-KW"/>
</dbReference>
<keyword evidence="6 15" id="KW-0235">DNA replication</keyword>
<keyword evidence="10 15" id="KW-0239">DNA-directed DNA polymerase</keyword>
<protein>
    <recommendedName>
        <fullName evidence="15">DNA polymerase epsilon catalytic subunit</fullName>
        <ecNumber evidence="15">2.7.7.7</ecNumber>
    </recommendedName>
</protein>
<dbReference type="SUPFAM" id="SSF56672">
    <property type="entry name" value="DNA/RNA polymerases"/>
    <property type="match status" value="1"/>
</dbReference>
<keyword evidence="5 15" id="KW-0548">Nucleotidyltransferase</keyword>
<keyword evidence="11 15" id="KW-0408">Iron</keyword>
<evidence type="ECO:0000256" key="9">
    <source>
        <dbReference type="ARBA" id="ARBA00022833"/>
    </source>
</evidence>
<comment type="subcellular location">
    <subcellularLocation>
        <location evidence="1 15">Nucleus</location>
    </subcellularLocation>
</comment>
<dbReference type="GO" id="GO:0000166">
    <property type="term" value="F:nucleotide binding"/>
    <property type="evidence" value="ECO:0007669"/>
    <property type="project" value="InterPro"/>
</dbReference>
<dbReference type="GO" id="GO:0006287">
    <property type="term" value="P:base-excision repair, gap-filling"/>
    <property type="evidence" value="ECO:0007669"/>
    <property type="project" value="TreeGrafter"/>
</dbReference>
<evidence type="ECO:0000256" key="5">
    <source>
        <dbReference type="ARBA" id="ARBA00022695"/>
    </source>
</evidence>
<dbReference type="SUPFAM" id="SSF53098">
    <property type="entry name" value="Ribonuclease H-like"/>
    <property type="match status" value="1"/>
</dbReference>
<evidence type="ECO:0000256" key="8">
    <source>
        <dbReference type="ARBA" id="ARBA00022771"/>
    </source>
</evidence>
<keyword evidence="12 15" id="KW-0411">Iron-sulfur</keyword>
<evidence type="ECO:0000256" key="3">
    <source>
        <dbReference type="ARBA" id="ARBA00022485"/>
    </source>
</evidence>
<dbReference type="GO" id="GO:0008270">
    <property type="term" value="F:zinc ion binding"/>
    <property type="evidence" value="ECO:0007669"/>
    <property type="project" value="UniProtKB-KW"/>
</dbReference>
<evidence type="ECO:0000256" key="6">
    <source>
        <dbReference type="ARBA" id="ARBA00022705"/>
    </source>
</evidence>
<evidence type="ECO:0000259" key="16">
    <source>
        <dbReference type="Pfam" id="PF03104"/>
    </source>
</evidence>
<dbReference type="GO" id="GO:0045004">
    <property type="term" value="P:DNA replication proofreading"/>
    <property type="evidence" value="ECO:0007669"/>
    <property type="project" value="TreeGrafter"/>
</dbReference>
<dbReference type="GO" id="GO:0006297">
    <property type="term" value="P:nucleotide-excision repair, DNA gap filling"/>
    <property type="evidence" value="ECO:0007669"/>
    <property type="project" value="TreeGrafter"/>
</dbReference>
<dbReference type="EMBL" id="OB662844">
    <property type="protein sequence ID" value="CAD7230639.1"/>
    <property type="molecule type" value="Genomic_DNA"/>
</dbReference>
<feature type="domain" description="DNA-directed DNA polymerase family B exonuclease" evidence="16">
    <location>
        <begin position="267"/>
        <end position="469"/>
    </location>
</feature>
<dbReference type="Pfam" id="PF03104">
    <property type="entry name" value="DNA_pol_B_exo1"/>
    <property type="match status" value="1"/>
</dbReference>
<dbReference type="PANTHER" id="PTHR10670">
    <property type="entry name" value="DNA POLYMERASE EPSILON CATALYTIC SUBUNIT A"/>
    <property type="match status" value="1"/>
</dbReference>
<dbReference type="GO" id="GO:0008622">
    <property type="term" value="C:epsilon DNA polymerase complex"/>
    <property type="evidence" value="ECO:0007669"/>
    <property type="project" value="InterPro"/>
</dbReference>
<gene>
    <name evidence="17" type="ORF">CTOB1V02_LOCUS8497</name>
</gene>
<dbReference type="PANTHER" id="PTHR10670:SF0">
    <property type="entry name" value="DNA POLYMERASE EPSILON CATALYTIC SUBUNIT A"/>
    <property type="match status" value="1"/>
</dbReference>
<feature type="non-terminal residue" evidence="17">
    <location>
        <position position="1"/>
    </location>
</feature>
<dbReference type="GO" id="GO:0006272">
    <property type="term" value="P:leading strand elongation"/>
    <property type="evidence" value="ECO:0007669"/>
    <property type="project" value="TreeGrafter"/>
</dbReference>
<evidence type="ECO:0000256" key="15">
    <source>
        <dbReference type="RuleBase" id="RU365029"/>
    </source>
</evidence>
<evidence type="ECO:0000256" key="2">
    <source>
        <dbReference type="ARBA" id="ARBA00005755"/>
    </source>
</evidence>
<reference evidence="17" key="1">
    <citation type="submission" date="2020-11" db="EMBL/GenBank/DDBJ databases">
        <authorList>
            <person name="Tran Van P."/>
        </authorList>
    </citation>
    <scope>NUCLEOTIDE SEQUENCE</scope>
</reference>
<organism evidence="17">
    <name type="scientific">Cyprideis torosa</name>
    <dbReference type="NCBI Taxonomy" id="163714"/>
    <lineage>
        <taxon>Eukaryota</taxon>
        <taxon>Metazoa</taxon>
        <taxon>Ecdysozoa</taxon>
        <taxon>Arthropoda</taxon>
        <taxon>Crustacea</taxon>
        <taxon>Oligostraca</taxon>
        <taxon>Ostracoda</taxon>
        <taxon>Podocopa</taxon>
        <taxon>Podocopida</taxon>
        <taxon>Cytherocopina</taxon>
        <taxon>Cytheroidea</taxon>
        <taxon>Cytherideidae</taxon>
        <taxon>Cyprideis</taxon>
    </lineage>
</organism>
<evidence type="ECO:0000256" key="14">
    <source>
        <dbReference type="ARBA" id="ARBA00023242"/>
    </source>
</evidence>
<keyword evidence="4 15" id="KW-0808">Transferase</keyword>
<comment type="function">
    <text evidence="15">DNA polymerase II participates in chromosomal DNA replication.</text>
</comment>